<evidence type="ECO:0000256" key="2">
    <source>
        <dbReference type="SAM" id="Phobius"/>
    </source>
</evidence>
<dbReference type="Proteomes" id="UP001239994">
    <property type="component" value="Unassembled WGS sequence"/>
</dbReference>
<keyword evidence="2" id="KW-1133">Transmembrane helix</keyword>
<evidence type="ECO:0000313" key="3">
    <source>
        <dbReference type="EMBL" id="KAK1801859.1"/>
    </source>
</evidence>
<gene>
    <name evidence="3" type="ORF">P4O66_022496</name>
</gene>
<keyword evidence="4" id="KW-1185">Reference proteome</keyword>
<evidence type="ECO:0000256" key="1">
    <source>
        <dbReference type="SAM" id="MobiDB-lite"/>
    </source>
</evidence>
<feature type="transmembrane region" description="Helical" evidence="2">
    <location>
        <begin position="62"/>
        <end position="79"/>
    </location>
</feature>
<organism evidence="3 4">
    <name type="scientific">Electrophorus voltai</name>
    <dbReference type="NCBI Taxonomy" id="2609070"/>
    <lineage>
        <taxon>Eukaryota</taxon>
        <taxon>Metazoa</taxon>
        <taxon>Chordata</taxon>
        <taxon>Craniata</taxon>
        <taxon>Vertebrata</taxon>
        <taxon>Euteleostomi</taxon>
        <taxon>Actinopterygii</taxon>
        <taxon>Neopterygii</taxon>
        <taxon>Teleostei</taxon>
        <taxon>Ostariophysi</taxon>
        <taxon>Gymnotiformes</taxon>
        <taxon>Gymnotoidei</taxon>
        <taxon>Gymnotidae</taxon>
        <taxon>Electrophorus</taxon>
    </lineage>
</organism>
<name>A0AAD9E2F2_9TELE</name>
<keyword evidence="2" id="KW-0812">Transmembrane</keyword>
<dbReference type="EMBL" id="JAROKS010000008">
    <property type="protein sequence ID" value="KAK1801859.1"/>
    <property type="molecule type" value="Genomic_DNA"/>
</dbReference>
<dbReference type="AlphaFoldDB" id="A0AAD9E2F2"/>
<feature type="region of interest" description="Disordered" evidence="1">
    <location>
        <begin position="1"/>
        <end position="27"/>
    </location>
</feature>
<keyword evidence="2" id="KW-0472">Membrane</keyword>
<comment type="caution">
    <text evidence="3">The sequence shown here is derived from an EMBL/GenBank/DDBJ whole genome shotgun (WGS) entry which is preliminary data.</text>
</comment>
<evidence type="ECO:0000313" key="4">
    <source>
        <dbReference type="Proteomes" id="UP001239994"/>
    </source>
</evidence>
<accession>A0AAD9E2F2</accession>
<reference evidence="3" key="1">
    <citation type="submission" date="2023-03" db="EMBL/GenBank/DDBJ databases">
        <title>Electrophorus voltai genome.</title>
        <authorList>
            <person name="Bian C."/>
        </authorList>
    </citation>
    <scope>NUCLEOTIDE SEQUENCE</scope>
    <source>
        <strain evidence="3">CB-2022</strain>
        <tissue evidence="3">Muscle</tissue>
    </source>
</reference>
<proteinExistence type="predicted"/>
<protein>
    <submittedName>
        <fullName evidence="3">Uncharacterized protein</fullName>
    </submittedName>
</protein>
<sequence length="85" mass="9140">MAAKRLRALPSPVAPEAPAPSGAGMKRRSERRINAALLLVAPIFVNVNGAPRRHSRPPPRRSVLSSLSPLIFIALHAIMRASGWS</sequence>